<reference evidence="3" key="1">
    <citation type="journal article" date="2019" name="Int. J. Syst. Evol. Microbiol.">
        <title>The Global Catalogue of Microorganisms (GCM) 10K type strain sequencing project: providing services to taxonomists for standard genome sequencing and annotation.</title>
        <authorList>
            <consortium name="The Broad Institute Genomics Platform"/>
            <consortium name="The Broad Institute Genome Sequencing Center for Infectious Disease"/>
            <person name="Wu L."/>
            <person name="Ma J."/>
        </authorList>
    </citation>
    <scope>NUCLEOTIDE SEQUENCE [LARGE SCALE GENOMIC DNA]</scope>
    <source>
        <strain evidence="3">CGMCC 4.1415</strain>
    </source>
</reference>
<feature type="region of interest" description="Disordered" evidence="1">
    <location>
        <begin position="1"/>
        <end position="59"/>
    </location>
</feature>
<evidence type="ECO:0000313" key="2">
    <source>
        <dbReference type="EMBL" id="MFC5387723.1"/>
    </source>
</evidence>
<evidence type="ECO:0000313" key="3">
    <source>
        <dbReference type="Proteomes" id="UP001596016"/>
    </source>
</evidence>
<feature type="compositionally biased region" description="Polar residues" evidence="1">
    <location>
        <begin position="46"/>
        <end position="58"/>
    </location>
</feature>
<gene>
    <name evidence="2" type="ORF">ACFPLB_17325</name>
</gene>
<proteinExistence type="predicted"/>
<evidence type="ECO:0008006" key="4">
    <source>
        <dbReference type="Google" id="ProtNLM"/>
    </source>
</evidence>
<feature type="compositionally biased region" description="Basic and acidic residues" evidence="1">
    <location>
        <begin position="14"/>
        <end position="24"/>
    </location>
</feature>
<evidence type="ECO:0000256" key="1">
    <source>
        <dbReference type="SAM" id="MobiDB-lite"/>
    </source>
</evidence>
<organism evidence="2 3">
    <name type="scientific">Aquamicrobium segne</name>
    <dbReference type="NCBI Taxonomy" id="469547"/>
    <lineage>
        <taxon>Bacteria</taxon>
        <taxon>Pseudomonadati</taxon>
        <taxon>Pseudomonadota</taxon>
        <taxon>Alphaproteobacteria</taxon>
        <taxon>Hyphomicrobiales</taxon>
        <taxon>Phyllobacteriaceae</taxon>
        <taxon>Aquamicrobium</taxon>
    </lineage>
</organism>
<protein>
    <recommendedName>
        <fullName evidence="4">Apea-like HEPN domain-containing protein</fullName>
    </recommendedName>
</protein>
<accession>A0ABW0H6T0</accession>
<dbReference type="Proteomes" id="UP001596016">
    <property type="component" value="Unassembled WGS sequence"/>
</dbReference>
<comment type="caution">
    <text evidence="2">The sequence shown here is derived from an EMBL/GenBank/DDBJ whole genome shotgun (WGS) entry which is preliminary data.</text>
</comment>
<name>A0ABW0H6T0_9HYPH</name>
<dbReference type="EMBL" id="JBHSLL010000063">
    <property type="protein sequence ID" value="MFC5387723.1"/>
    <property type="molecule type" value="Genomic_DNA"/>
</dbReference>
<sequence>MTKPIHARTNGHVVKSERGAEEKRGRHQQRRIRLQAVMDNDRHESMTSGRGEQETMSGKKNLVGRSLERVWHEWIKTQLLLTDAVEKKDFTSLTHLGNIPGFAGNNDLLKPEGLQHLTTAARELLHWEGMERQVSLRTMRSLLGKAFSDEVTAIRHKKKTVFNPDLVSGPAVRELKALKRDNGAYVIPAIFAPSAKQTNILIGPVCIISKQLFLDKQHDALVLGKDKHEPPWPDFVGEWEKYIKRFDHFVVVKVDNCEKEMAWKAAREAAEFALNLIRVSYGYFYTKNIKLAGGFLQDDRSAQLWFDENGNALFSTAHGPWGSHFDDNWFQLVNERQGGFKQIWSSFAQVLASGKSLVRPVFERQQYAHQLISEAYCEPHDHIRLVRLTAALEAFAMPEKNAIKESLAHRCALAGGWSNTVLAHEIYSTIKNAYDIRSAIVHGRGATHEEISTAFFQLEKYLIDIIQGFSILYAGIENASAPKSVDKLQKELTRRIDAFFWSPDIALSDSMGFQLSSNL</sequence>
<keyword evidence="3" id="KW-1185">Reference proteome</keyword>
<dbReference type="RefSeq" id="WP_378232019.1">
    <property type="nucleotide sequence ID" value="NZ_JBHSLL010000063.1"/>
</dbReference>